<dbReference type="Proteomes" id="UP000675968">
    <property type="component" value="Unassembled WGS sequence"/>
</dbReference>
<dbReference type="CDD" id="cd00090">
    <property type="entry name" value="HTH_ARSR"/>
    <property type="match status" value="1"/>
</dbReference>
<dbReference type="InterPro" id="IPR036390">
    <property type="entry name" value="WH_DNA-bd_sf"/>
</dbReference>
<gene>
    <name evidence="1" type="ORF">J4215_06135</name>
</gene>
<comment type="caution">
    <text evidence="1">The sequence shown here is derived from an EMBL/GenBank/DDBJ whole genome shotgun (WGS) entry which is preliminary data.</text>
</comment>
<reference evidence="1" key="1">
    <citation type="submission" date="2021-03" db="EMBL/GenBank/DDBJ databases">
        <authorList>
            <person name="Jaffe A."/>
        </authorList>
    </citation>
    <scope>NUCLEOTIDE SEQUENCE</scope>
    <source>
        <strain evidence="1">RIFCSPLOWO2_01_FULL_AR10_48_17</strain>
    </source>
</reference>
<accession>A0A8T4LFU5</accession>
<proteinExistence type="predicted"/>
<evidence type="ECO:0000313" key="1">
    <source>
        <dbReference type="EMBL" id="MBS3062135.1"/>
    </source>
</evidence>
<organism evidence="1 2">
    <name type="scientific">Candidatus Iainarchaeum sp</name>
    <dbReference type="NCBI Taxonomy" id="3101447"/>
    <lineage>
        <taxon>Archaea</taxon>
        <taxon>Candidatus Iainarchaeota</taxon>
        <taxon>Candidatus Iainarchaeia</taxon>
        <taxon>Candidatus Iainarchaeales</taxon>
        <taxon>Candidatus Iainarchaeaceae</taxon>
        <taxon>Candidatus Iainarchaeum</taxon>
    </lineage>
</organism>
<dbReference type="SUPFAM" id="SSF46785">
    <property type="entry name" value="Winged helix' DNA-binding domain"/>
    <property type="match status" value="1"/>
</dbReference>
<dbReference type="AlphaFoldDB" id="A0A8T4LFU5"/>
<dbReference type="Pfam" id="PF12840">
    <property type="entry name" value="HTH_20"/>
    <property type="match status" value="1"/>
</dbReference>
<reference evidence="1" key="2">
    <citation type="submission" date="2021-05" db="EMBL/GenBank/DDBJ databases">
        <title>Protein family content uncovers lineage relationships and bacterial pathway maintenance mechanisms in DPANN archaea.</title>
        <authorList>
            <person name="Castelle C.J."/>
            <person name="Meheust R."/>
            <person name="Jaffe A.L."/>
            <person name="Seitz K."/>
            <person name="Gong X."/>
            <person name="Baker B.J."/>
            <person name="Banfield J.F."/>
        </authorList>
    </citation>
    <scope>NUCLEOTIDE SEQUENCE</scope>
    <source>
        <strain evidence="1">RIFCSPLOWO2_01_FULL_AR10_48_17</strain>
    </source>
</reference>
<dbReference type="Gene3D" id="1.10.10.10">
    <property type="entry name" value="Winged helix-like DNA-binding domain superfamily/Winged helix DNA-binding domain"/>
    <property type="match status" value="1"/>
</dbReference>
<name>A0A8T4LFU5_9ARCH</name>
<sequence length="145" mass="16877">MELGPPQRRMSFRLVIRKVEPPYSDSLLDELDWICKSLGFYEEIDKDKTAAAVFRILVMASERGEALSSTAIADRVNMSRGAVINHLNNLVRSGLIEKHGRFYVARSSSVYRTIEELEDDIDRIFERMKQRARQIDAKFRQRIEQ</sequence>
<protein>
    <submittedName>
        <fullName evidence="1">Helix-turn-helix transcriptional regulator</fullName>
    </submittedName>
</protein>
<dbReference type="EMBL" id="JAGVWC010000012">
    <property type="protein sequence ID" value="MBS3062135.1"/>
    <property type="molecule type" value="Genomic_DNA"/>
</dbReference>
<dbReference type="InterPro" id="IPR011991">
    <property type="entry name" value="ArsR-like_HTH"/>
</dbReference>
<dbReference type="InterPro" id="IPR036388">
    <property type="entry name" value="WH-like_DNA-bd_sf"/>
</dbReference>
<evidence type="ECO:0000313" key="2">
    <source>
        <dbReference type="Proteomes" id="UP000675968"/>
    </source>
</evidence>